<dbReference type="Gene3D" id="3.90.1570.10">
    <property type="entry name" value="tt1808, chain A"/>
    <property type="match status" value="1"/>
</dbReference>
<dbReference type="EMBL" id="BAABHD010000022">
    <property type="protein sequence ID" value="GAA4453271.1"/>
    <property type="molecule type" value="Genomic_DNA"/>
</dbReference>
<protein>
    <submittedName>
        <fullName evidence="2">Uma2 family endonuclease</fullName>
    </submittedName>
</protein>
<keyword evidence="2" id="KW-0255">Endonuclease</keyword>
<name>A0ABP8MQM3_9BACT</name>
<keyword evidence="3" id="KW-1185">Reference proteome</keyword>
<dbReference type="CDD" id="cd06260">
    <property type="entry name" value="DUF820-like"/>
    <property type="match status" value="1"/>
</dbReference>
<feature type="domain" description="Putative restriction endonuclease" evidence="1">
    <location>
        <begin position="17"/>
        <end position="187"/>
    </location>
</feature>
<gene>
    <name evidence="2" type="ORF">GCM10023189_18070</name>
</gene>
<comment type="caution">
    <text evidence="2">The sequence shown here is derived from an EMBL/GenBank/DDBJ whole genome shotgun (WGS) entry which is preliminary data.</text>
</comment>
<dbReference type="SUPFAM" id="SSF52980">
    <property type="entry name" value="Restriction endonuclease-like"/>
    <property type="match status" value="1"/>
</dbReference>
<evidence type="ECO:0000313" key="2">
    <source>
        <dbReference type="EMBL" id="GAA4453271.1"/>
    </source>
</evidence>
<reference evidence="3" key="1">
    <citation type="journal article" date="2019" name="Int. J. Syst. Evol. Microbiol.">
        <title>The Global Catalogue of Microorganisms (GCM) 10K type strain sequencing project: providing services to taxonomists for standard genome sequencing and annotation.</title>
        <authorList>
            <consortium name="The Broad Institute Genomics Platform"/>
            <consortium name="The Broad Institute Genome Sequencing Center for Infectious Disease"/>
            <person name="Wu L."/>
            <person name="Ma J."/>
        </authorList>
    </citation>
    <scope>NUCLEOTIDE SEQUENCE [LARGE SCALE GENOMIC DNA]</scope>
    <source>
        <strain evidence="3">JCM 17927</strain>
    </source>
</reference>
<evidence type="ECO:0000259" key="1">
    <source>
        <dbReference type="Pfam" id="PF05685"/>
    </source>
</evidence>
<dbReference type="RefSeq" id="WP_345242706.1">
    <property type="nucleotide sequence ID" value="NZ_BAABHD010000022.1"/>
</dbReference>
<keyword evidence="2" id="KW-0378">Hydrolase</keyword>
<dbReference type="InterPro" id="IPR008538">
    <property type="entry name" value="Uma2"/>
</dbReference>
<organism evidence="2 3">
    <name type="scientific">Nibrella saemangeumensis</name>
    <dbReference type="NCBI Taxonomy" id="1084526"/>
    <lineage>
        <taxon>Bacteria</taxon>
        <taxon>Pseudomonadati</taxon>
        <taxon>Bacteroidota</taxon>
        <taxon>Cytophagia</taxon>
        <taxon>Cytophagales</taxon>
        <taxon>Spirosomataceae</taxon>
        <taxon>Nibrella</taxon>
    </lineage>
</organism>
<accession>A0ABP8MQM3</accession>
<evidence type="ECO:0000313" key="3">
    <source>
        <dbReference type="Proteomes" id="UP001501175"/>
    </source>
</evidence>
<dbReference type="PANTHER" id="PTHR34107:SF7">
    <property type="entry name" value="SLR2092 PROTEIN"/>
    <property type="match status" value="1"/>
</dbReference>
<sequence length="193" mass="22015">MQVTLQIPRRIDVFSDEELYAFCQANPDLRIERDENGQIIIMPPTGLESSRRNMSLGSSVWQWNHRKKAGVVTDSNGGYTLPDTSMRAPDVGFVSNERLATVPPDDLKKFARVCPDFVIELRSESDTLIDLQRKMEKWLQNGVRLAWLIDPETEQTHIYRPGKEPEMRSFAEALSGEGVLEGFELNVKEVFES</sequence>
<proteinExistence type="predicted"/>
<dbReference type="InterPro" id="IPR011335">
    <property type="entry name" value="Restrct_endonuc-II-like"/>
</dbReference>
<dbReference type="PANTHER" id="PTHR34107">
    <property type="entry name" value="SLL0198 PROTEIN-RELATED"/>
    <property type="match status" value="1"/>
</dbReference>
<dbReference type="GO" id="GO:0004519">
    <property type="term" value="F:endonuclease activity"/>
    <property type="evidence" value="ECO:0007669"/>
    <property type="project" value="UniProtKB-KW"/>
</dbReference>
<dbReference type="InterPro" id="IPR012296">
    <property type="entry name" value="Nuclease_put_TT1808"/>
</dbReference>
<dbReference type="Proteomes" id="UP001501175">
    <property type="component" value="Unassembled WGS sequence"/>
</dbReference>
<keyword evidence="2" id="KW-0540">Nuclease</keyword>
<dbReference type="Pfam" id="PF05685">
    <property type="entry name" value="Uma2"/>
    <property type="match status" value="1"/>
</dbReference>